<evidence type="ECO:0000259" key="2">
    <source>
        <dbReference type="Pfam" id="PF00884"/>
    </source>
</evidence>
<dbReference type="Gene3D" id="3.40.720.10">
    <property type="entry name" value="Alkaline Phosphatase, subunit A"/>
    <property type="match status" value="1"/>
</dbReference>
<dbReference type="Proteomes" id="UP000265750">
    <property type="component" value="Unassembled WGS sequence"/>
</dbReference>
<accession>A0A3A1WN57</accession>
<comment type="caution">
    <text evidence="3">The sequence shown here is derived from an EMBL/GenBank/DDBJ whole genome shotgun (WGS) entry which is preliminary data.</text>
</comment>
<evidence type="ECO:0000313" key="4">
    <source>
        <dbReference type="Proteomes" id="UP000265750"/>
    </source>
</evidence>
<evidence type="ECO:0000313" key="3">
    <source>
        <dbReference type="EMBL" id="RIY02014.1"/>
    </source>
</evidence>
<keyword evidence="1" id="KW-0812">Transmembrane</keyword>
<protein>
    <submittedName>
        <fullName evidence="3">Sulfatase</fullName>
    </submittedName>
</protein>
<keyword evidence="4" id="KW-1185">Reference proteome</keyword>
<feature type="domain" description="Sulfatase N-terminal" evidence="2">
    <location>
        <begin position="235"/>
        <end position="477"/>
    </location>
</feature>
<feature type="transmembrane region" description="Helical" evidence="1">
    <location>
        <begin position="43"/>
        <end position="61"/>
    </location>
</feature>
<dbReference type="EMBL" id="QYRN01000003">
    <property type="protein sequence ID" value="RIY02014.1"/>
    <property type="molecule type" value="Genomic_DNA"/>
</dbReference>
<name>A0A3A1WN57_9HYPH</name>
<sequence>MTEPTASATGGGRAPRRIGLRIGVGLALLLAALALPTRPGPVADLRFPVEWFWVAGLLALLRGRAFALLCAGVVALAGVGAVLKLADWGTFLAFSRPFDPVGDRTVLVAGWHLLSGTVGEGRALLAVGGALAAFLAALAVLAWGLAGLRRLAGRTRGFLAGAALGSAVAATLLVVLAPSVPLPISAGPSSYAVAKVADARRSFVAQATFARDVADDPLRAAPPDGPLAALTGHDVLVVFVESYGRSVVEEPRFAPRTQARLRQVEAELAAVGVGSRSGWMASPIAGGQSWLAHGTLLSGLSIDNQTRYESLLRSRRQSLNALFHAAGWRTAAVMPAITMPWPEAAWFGYDEILAAHDLGYRGRSFNWVTMPDQFTLRQIGELLERTPGPTMLITALISSHAPWTPIPRMVPWDAVGDGTVFDAQAAGGEAPDVLWRDPERVRFNYGLSIDYALEALGSFVARFARDAVVVVVGDHQPAELVTGPGASRDVPFHVLSADPAVLRRLEGWDLATGMVPAPGGTSLPMDAFRERFVRAMSGAGPAT</sequence>
<dbReference type="OrthoDB" id="1376015at2"/>
<feature type="transmembrane region" description="Helical" evidence="1">
    <location>
        <begin position="123"/>
        <end position="146"/>
    </location>
</feature>
<organism evidence="3 4">
    <name type="scientific">Aureimonas flava</name>
    <dbReference type="NCBI Taxonomy" id="2320271"/>
    <lineage>
        <taxon>Bacteria</taxon>
        <taxon>Pseudomonadati</taxon>
        <taxon>Pseudomonadota</taxon>
        <taxon>Alphaproteobacteria</taxon>
        <taxon>Hyphomicrobiales</taxon>
        <taxon>Aurantimonadaceae</taxon>
        <taxon>Aureimonas</taxon>
    </lineage>
</organism>
<feature type="transmembrane region" description="Helical" evidence="1">
    <location>
        <begin position="18"/>
        <end position="37"/>
    </location>
</feature>
<dbReference type="SUPFAM" id="SSF53649">
    <property type="entry name" value="Alkaline phosphatase-like"/>
    <property type="match status" value="1"/>
</dbReference>
<dbReference type="InterPro" id="IPR017850">
    <property type="entry name" value="Alkaline_phosphatase_core_sf"/>
</dbReference>
<feature type="transmembrane region" description="Helical" evidence="1">
    <location>
        <begin position="158"/>
        <end position="180"/>
    </location>
</feature>
<evidence type="ECO:0000256" key="1">
    <source>
        <dbReference type="SAM" id="Phobius"/>
    </source>
</evidence>
<dbReference type="RefSeq" id="WP_119539151.1">
    <property type="nucleotide sequence ID" value="NZ_QYRN01000003.1"/>
</dbReference>
<dbReference type="AlphaFoldDB" id="A0A3A1WN57"/>
<keyword evidence="1" id="KW-1133">Transmembrane helix</keyword>
<dbReference type="InterPro" id="IPR000917">
    <property type="entry name" value="Sulfatase_N"/>
</dbReference>
<dbReference type="Pfam" id="PF00884">
    <property type="entry name" value="Sulfatase"/>
    <property type="match status" value="1"/>
</dbReference>
<reference evidence="4" key="1">
    <citation type="submission" date="2018-09" db="EMBL/GenBank/DDBJ databases">
        <authorList>
            <person name="Tuo L."/>
        </authorList>
    </citation>
    <scope>NUCLEOTIDE SEQUENCE [LARGE SCALE GENOMIC DNA]</scope>
    <source>
        <strain evidence="4">M2BS4Y-1</strain>
    </source>
</reference>
<feature type="transmembrane region" description="Helical" evidence="1">
    <location>
        <begin position="66"/>
        <end position="86"/>
    </location>
</feature>
<keyword evidence="1" id="KW-0472">Membrane</keyword>
<proteinExistence type="predicted"/>
<gene>
    <name evidence="3" type="ORF">D3218_06805</name>
</gene>